<accession>A0A1X0AE09</accession>
<dbReference type="Pfam" id="PF01494">
    <property type="entry name" value="FAD_binding_3"/>
    <property type="match status" value="1"/>
</dbReference>
<dbReference type="OrthoDB" id="9790035at2"/>
<dbReference type="Proteomes" id="UP000192448">
    <property type="component" value="Unassembled WGS sequence"/>
</dbReference>
<dbReference type="InterPro" id="IPR002938">
    <property type="entry name" value="FAD-bd"/>
</dbReference>
<dbReference type="EMBL" id="MVHF01000040">
    <property type="protein sequence ID" value="ORA28283.1"/>
    <property type="molecule type" value="Genomic_DNA"/>
</dbReference>
<dbReference type="GO" id="GO:0071949">
    <property type="term" value="F:FAD binding"/>
    <property type="evidence" value="ECO:0007669"/>
    <property type="project" value="InterPro"/>
</dbReference>
<comment type="caution">
    <text evidence="2">The sequence shown here is derived from an EMBL/GenBank/DDBJ whole genome shotgun (WGS) entry which is preliminary data.</text>
</comment>
<organism evidence="2 3">
    <name type="scientific">Mycobacterium aquaticum</name>
    <dbReference type="NCBI Taxonomy" id="1927124"/>
    <lineage>
        <taxon>Bacteria</taxon>
        <taxon>Bacillati</taxon>
        <taxon>Actinomycetota</taxon>
        <taxon>Actinomycetes</taxon>
        <taxon>Mycobacteriales</taxon>
        <taxon>Mycobacteriaceae</taxon>
        <taxon>Mycobacterium</taxon>
    </lineage>
</organism>
<reference evidence="2 3" key="1">
    <citation type="submission" date="2017-02" db="EMBL/GenBank/DDBJ databases">
        <title>The new phylogeny of genus Mycobacterium.</title>
        <authorList>
            <person name="Tortoli E."/>
            <person name="Trovato A."/>
            <person name="Cirillo D.M."/>
        </authorList>
    </citation>
    <scope>NUCLEOTIDE SEQUENCE [LARGE SCALE GENOMIC DNA]</scope>
    <source>
        <strain evidence="2 3">RW6</strain>
    </source>
</reference>
<protein>
    <submittedName>
        <fullName evidence="2">2-polyprenyl-6-methoxyphenol hydroxylase-like oxidoreductase</fullName>
    </submittedName>
</protein>
<dbReference type="AlphaFoldDB" id="A0A1X0AE09"/>
<dbReference type="SUPFAM" id="SSF51905">
    <property type="entry name" value="FAD/NAD(P)-binding domain"/>
    <property type="match status" value="1"/>
</dbReference>
<dbReference type="PANTHER" id="PTHR43422">
    <property type="entry name" value="THIAMINE THIAZOLE SYNTHASE"/>
    <property type="match status" value="1"/>
</dbReference>
<dbReference type="PANTHER" id="PTHR43422:SF3">
    <property type="entry name" value="THIAMINE THIAZOLE SYNTHASE"/>
    <property type="match status" value="1"/>
</dbReference>
<dbReference type="STRING" id="1927124.BST13_28755"/>
<keyword evidence="3" id="KW-1185">Reference proteome</keyword>
<dbReference type="InterPro" id="IPR036188">
    <property type="entry name" value="FAD/NAD-bd_sf"/>
</dbReference>
<sequence length="461" mass="50243">MENLGDHALVLGGSMAGLLAARVLSDFYETVTIVERDELGDDPVHRRGVPQGRLIHALSARGAQILDELFPSFLDDLAAEGVPSWCDGDFSKLSISIGGHQMVRSGKSVLDPITMQYPSRPLLERDVRRRVRDIAIVTTLDGHDLLALTATSARDRVTGARVTCRSAGRESALTADLVVDATGRGSRTPVFLEELGFGRPRQNELMVQLAYAAQLLRIPKGVVAQYFTAVMPVAGRPRMLGLIGYENDTWMFAVGGMAGLEPPRQLAEMLQFIEDFAPAALLDAVRNAEPLGDVVHYRVPSNRWRRYDTMHRVPDGLLVCGDAVCSFNPIYGQGMTIAAVEALVLRDCLSRGTRNLPRRFYRAGAKKVRVAWQTAVGSDLALPEVAGSRPLSMRISNGYLEKVMTAAETDPDVAQQFLRVVGMIDGPTRLLRPGFVGRVVKASRHRQAHAVAGRPESLASA</sequence>
<proteinExistence type="predicted"/>
<evidence type="ECO:0000259" key="1">
    <source>
        <dbReference type="Pfam" id="PF01494"/>
    </source>
</evidence>
<gene>
    <name evidence="2" type="ORF">BST13_28755</name>
</gene>
<evidence type="ECO:0000313" key="3">
    <source>
        <dbReference type="Proteomes" id="UP000192448"/>
    </source>
</evidence>
<evidence type="ECO:0000313" key="2">
    <source>
        <dbReference type="EMBL" id="ORA28283.1"/>
    </source>
</evidence>
<dbReference type="Gene3D" id="3.50.50.60">
    <property type="entry name" value="FAD/NAD(P)-binding domain"/>
    <property type="match status" value="1"/>
</dbReference>
<feature type="domain" description="FAD-binding" evidence="1">
    <location>
        <begin position="8"/>
        <end position="346"/>
    </location>
</feature>
<name>A0A1X0AE09_9MYCO</name>
<dbReference type="RefSeq" id="WP_083168362.1">
    <property type="nucleotide sequence ID" value="NZ_MVHF01000040.1"/>
</dbReference>